<name>A0ABS1CYX5_9PROT</name>
<feature type="domain" description="Globin" evidence="6">
    <location>
        <begin position="1"/>
        <end position="135"/>
    </location>
</feature>
<evidence type="ECO:0000259" key="6">
    <source>
        <dbReference type="PROSITE" id="PS01033"/>
    </source>
</evidence>
<dbReference type="PANTHER" id="PTHR43396">
    <property type="entry name" value="FLAVOHEMOPROTEIN"/>
    <property type="match status" value="1"/>
</dbReference>
<keyword evidence="4" id="KW-0408">Iron</keyword>
<reference evidence="7 8" key="1">
    <citation type="journal article" date="2020" name="Microorganisms">
        <title>Osmotic Adaptation and Compatible Solute Biosynthesis of Phototrophic Bacteria as Revealed from Genome Analyses.</title>
        <authorList>
            <person name="Imhoff J.F."/>
            <person name="Rahn T."/>
            <person name="Kunzel S."/>
            <person name="Keller A."/>
            <person name="Neulinger S.C."/>
        </authorList>
    </citation>
    <scope>NUCLEOTIDE SEQUENCE [LARGE SCALE GENOMIC DNA]</scope>
    <source>
        <strain evidence="7 8">DSM 15382</strain>
    </source>
</reference>
<evidence type="ECO:0000313" key="8">
    <source>
        <dbReference type="Proteomes" id="UP000697995"/>
    </source>
</evidence>
<dbReference type="RefSeq" id="WP_133221910.1">
    <property type="nucleotide sequence ID" value="NZ_NRSG01000112.1"/>
</dbReference>
<accession>A0ABS1CYX5</accession>
<dbReference type="SUPFAM" id="SSF46458">
    <property type="entry name" value="Globin-like"/>
    <property type="match status" value="1"/>
</dbReference>
<evidence type="ECO:0000256" key="3">
    <source>
        <dbReference type="ARBA" id="ARBA00022723"/>
    </source>
</evidence>
<dbReference type="InterPro" id="IPR009050">
    <property type="entry name" value="Globin-like_sf"/>
</dbReference>
<evidence type="ECO:0000256" key="2">
    <source>
        <dbReference type="ARBA" id="ARBA00022621"/>
    </source>
</evidence>
<gene>
    <name evidence="7" type="ORF">CKO45_15395</name>
</gene>
<dbReference type="PROSITE" id="PS01033">
    <property type="entry name" value="GLOBIN"/>
    <property type="match status" value="1"/>
</dbReference>
<keyword evidence="1 5" id="KW-0349">Heme</keyword>
<dbReference type="Gene3D" id="1.10.490.10">
    <property type="entry name" value="Globins"/>
    <property type="match status" value="1"/>
</dbReference>
<dbReference type="Pfam" id="PF00042">
    <property type="entry name" value="Globin"/>
    <property type="match status" value="1"/>
</dbReference>
<dbReference type="InterPro" id="IPR000971">
    <property type="entry name" value="Globin"/>
</dbReference>
<dbReference type="PANTHER" id="PTHR43396:SF3">
    <property type="entry name" value="FLAVOHEMOPROTEIN"/>
    <property type="match status" value="1"/>
</dbReference>
<evidence type="ECO:0000256" key="4">
    <source>
        <dbReference type="ARBA" id="ARBA00023004"/>
    </source>
</evidence>
<dbReference type="EMBL" id="NRSG01000112">
    <property type="protein sequence ID" value="MBK1659620.1"/>
    <property type="molecule type" value="Genomic_DNA"/>
</dbReference>
<evidence type="ECO:0000256" key="5">
    <source>
        <dbReference type="RuleBase" id="RU000356"/>
    </source>
</evidence>
<proteinExistence type="inferred from homology"/>
<sequence length="137" mass="14438">MTPAQVALVQESFAKVVPIKEAAANLFYTRLFEIDPGTRPLFARSDMGQQGAKLMATLAVVVNGLSRPETVVPAAEALARRHVGYGVTEAQYASVGAALLWTLKQGLGEGFTPDVKDAWTAAYTLLSGVMTAAARAA</sequence>
<keyword evidence="7" id="KW-0675">Receptor</keyword>
<keyword evidence="3" id="KW-0479">Metal-binding</keyword>
<evidence type="ECO:0000256" key="1">
    <source>
        <dbReference type="ARBA" id="ARBA00022617"/>
    </source>
</evidence>
<keyword evidence="8" id="KW-1185">Reference proteome</keyword>
<comment type="similarity">
    <text evidence="5">Belongs to the globin family.</text>
</comment>
<keyword evidence="2 5" id="KW-0561">Oxygen transport</keyword>
<keyword evidence="5" id="KW-0813">Transport</keyword>
<dbReference type="InterPro" id="IPR012292">
    <property type="entry name" value="Globin/Proto"/>
</dbReference>
<dbReference type="CDD" id="cd12131">
    <property type="entry name" value="HGbI-like"/>
    <property type="match status" value="1"/>
</dbReference>
<organism evidence="7 8">
    <name type="scientific">Paracraurococcus ruber</name>
    <dbReference type="NCBI Taxonomy" id="77675"/>
    <lineage>
        <taxon>Bacteria</taxon>
        <taxon>Pseudomonadati</taxon>
        <taxon>Pseudomonadota</taxon>
        <taxon>Alphaproteobacteria</taxon>
        <taxon>Acetobacterales</taxon>
        <taxon>Roseomonadaceae</taxon>
        <taxon>Paracraurococcus</taxon>
    </lineage>
</organism>
<dbReference type="PRINTS" id="PR01907">
    <property type="entry name" value="WORMGLOBIN"/>
</dbReference>
<comment type="caution">
    <text evidence="7">The sequence shown here is derived from an EMBL/GenBank/DDBJ whole genome shotgun (WGS) entry which is preliminary data.</text>
</comment>
<protein>
    <submittedName>
        <fullName evidence="7">Hemin receptor</fullName>
    </submittedName>
</protein>
<evidence type="ECO:0000313" key="7">
    <source>
        <dbReference type="EMBL" id="MBK1659620.1"/>
    </source>
</evidence>
<dbReference type="Proteomes" id="UP000697995">
    <property type="component" value="Unassembled WGS sequence"/>
</dbReference>